<evidence type="ECO:0000313" key="3">
    <source>
        <dbReference type="Proteomes" id="UP000184476"/>
    </source>
</evidence>
<dbReference type="InterPro" id="IPR010497">
    <property type="entry name" value="Epoxide_hydro_N"/>
</dbReference>
<reference evidence="2 3" key="1">
    <citation type="submission" date="2016-11" db="EMBL/GenBank/DDBJ databases">
        <authorList>
            <person name="Jaros S."/>
            <person name="Januszkiewicz K."/>
            <person name="Wedrychowicz H."/>
        </authorList>
    </citation>
    <scope>NUCLEOTIDE SEQUENCE [LARGE SCALE GENOMIC DNA]</scope>
    <source>
        <strain evidence="2 3">DSM 44666</strain>
    </source>
</reference>
<dbReference type="GO" id="GO:0016787">
    <property type="term" value="F:hydrolase activity"/>
    <property type="evidence" value="ECO:0007669"/>
    <property type="project" value="UniProtKB-KW"/>
</dbReference>
<name>A0A1M4TYG4_9BACL</name>
<dbReference type="Proteomes" id="UP000184476">
    <property type="component" value="Unassembled WGS sequence"/>
</dbReference>
<evidence type="ECO:0000313" key="2">
    <source>
        <dbReference type="EMBL" id="SHE49460.1"/>
    </source>
</evidence>
<protein>
    <submittedName>
        <fullName evidence="2">Epoxide hydrolase N terminus</fullName>
    </submittedName>
</protein>
<feature type="domain" description="Epoxide hydrolase N-terminal" evidence="1">
    <location>
        <begin position="3"/>
        <end position="51"/>
    </location>
</feature>
<dbReference type="STRING" id="112248.SAMN05444392_101709"/>
<dbReference type="Pfam" id="PF06441">
    <property type="entry name" value="EHN"/>
    <property type="match status" value="1"/>
</dbReference>
<dbReference type="EMBL" id="FQVL01000001">
    <property type="protein sequence ID" value="SHE49460.1"/>
    <property type="molecule type" value="Genomic_DNA"/>
</dbReference>
<sequence length="51" mass="6036">MQMKPFTLELSEEILDDLFTRVKHSRLPDELDNAGWDYGVPPAYIKELIHY</sequence>
<dbReference type="InterPro" id="IPR029058">
    <property type="entry name" value="AB_hydrolase_fold"/>
</dbReference>
<accession>A0A1M4TYG4</accession>
<dbReference type="AlphaFoldDB" id="A0A1M4TYG4"/>
<organism evidence="2 3">
    <name type="scientific">Seinonella peptonophila</name>
    <dbReference type="NCBI Taxonomy" id="112248"/>
    <lineage>
        <taxon>Bacteria</taxon>
        <taxon>Bacillati</taxon>
        <taxon>Bacillota</taxon>
        <taxon>Bacilli</taxon>
        <taxon>Bacillales</taxon>
        <taxon>Thermoactinomycetaceae</taxon>
        <taxon>Seinonella</taxon>
    </lineage>
</organism>
<gene>
    <name evidence="2" type="ORF">SAMN05444392_101709</name>
</gene>
<keyword evidence="3" id="KW-1185">Reference proteome</keyword>
<evidence type="ECO:0000259" key="1">
    <source>
        <dbReference type="Pfam" id="PF06441"/>
    </source>
</evidence>
<dbReference type="Gene3D" id="3.40.50.1820">
    <property type="entry name" value="alpha/beta hydrolase"/>
    <property type="match status" value="1"/>
</dbReference>
<proteinExistence type="predicted"/>
<dbReference type="SUPFAM" id="SSF53474">
    <property type="entry name" value="alpha/beta-Hydrolases"/>
    <property type="match status" value="1"/>
</dbReference>
<keyword evidence="2" id="KW-0378">Hydrolase</keyword>